<feature type="region of interest" description="Disordered" evidence="1">
    <location>
        <begin position="110"/>
        <end position="132"/>
    </location>
</feature>
<keyword evidence="4" id="KW-1185">Reference proteome</keyword>
<keyword evidence="2" id="KW-0472">Membrane</keyword>
<reference evidence="3 4" key="1">
    <citation type="submission" date="2021-06" db="EMBL/GenBank/DDBJ databases">
        <authorList>
            <person name="Kallberg Y."/>
            <person name="Tangrot J."/>
            <person name="Rosling A."/>
        </authorList>
    </citation>
    <scope>NUCLEOTIDE SEQUENCE [LARGE SCALE GENOMIC DNA]</scope>
    <source>
        <strain evidence="3 4">120-4 pot B 10/14</strain>
    </source>
</reference>
<evidence type="ECO:0000313" key="3">
    <source>
        <dbReference type="EMBL" id="CAG8850547.1"/>
    </source>
</evidence>
<evidence type="ECO:0000256" key="1">
    <source>
        <dbReference type="SAM" id="MobiDB-lite"/>
    </source>
</evidence>
<proteinExistence type="predicted"/>
<evidence type="ECO:0000313" key="4">
    <source>
        <dbReference type="Proteomes" id="UP000789901"/>
    </source>
</evidence>
<evidence type="ECO:0000256" key="2">
    <source>
        <dbReference type="SAM" id="Phobius"/>
    </source>
</evidence>
<dbReference type="EMBL" id="CAJVQB010101648">
    <property type="protein sequence ID" value="CAG8850547.1"/>
    <property type="molecule type" value="Genomic_DNA"/>
</dbReference>
<accession>A0ABN7X8B0</accession>
<organism evidence="3 4">
    <name type="scientific">Gigaspora margarita</name>
    <dbReference type="NCBI Taxonomy" id="4874"/>
    <lineage>
        <taxon>Eukaryota</taxon>
        <taxon>Fungi</taxon>
        <taxon>Fungi incertae sedis</taxon>
        <taxon>Mucoromycota</taxon>
        <taxon>Glomeromycotina</taxon>
        <taxon>Glomeromycetes</taxon>
        <taxon>Diversisporales</taxon>
        <taxon>Gigasporaceae</taxon>
        <taxon>Gigaspora</taxon>
    </lineage>
</organism>
<name>A0ABN7X8B0_GIGMA</name>
<feature type="transmembrane region" description="Helical" evidence="2">
    <location>
        <begin position="14"/>
        <end position="34"/>
    </location>
</feature>
<protein>
    <submittedName>
        <fullName evidence="3">38868_t:CDS:1</fullName>
    </submittedName>
</protein>
<keyword evidence="2" id="KW-1133">Transmembrane helix</keyword>
<dbReference type="Proteomes" id="UP000789901">
    <property type="component" value="Unassembled WGS sequence"/>
</dbReference>
<feature type="non-terminal residue" evidence="3">
    <location>
        <position position="1"/>
    </location>
</feature>
<sequence>AAPKNSGQNYRPELLGATLVTLINYNILALKPIYPISRSHTKHFSSTNSCLEKPKEKKEHSLSAIHAQQKLKKQENNEEKPRQLKKHNNIPEMRQALSWCRFISEKQNDVSEGNLTSPGANSHLKKPKEKKE</sequence>
<comment type="caution">
    <text evidence="3">The sequence shown here is derived from an EMBL/GenBank/DDBJ whole genome shotgun (WGS) entry which is preliminary data.</text>
</comment>
<feature type="compositionally biased region" description="Polar residues" evidence="1">
    <location>
        <begin position="110"/>
        <end position="120"/>
    </location>
</feature>
<feature type="compositionally biased region" description="Basic residues" evidence="1">
    <location>
        <begin position="123"/>
        <end position="132"/>
    </location>
</feature>
<feature type="compositionally biased region" description="Basic and acidic residues" evidence="1">
    <location>
        <begin position="72"/>
        <end position="82"/>
    </location>
</feature>
<feature type="region of interest" description="Disordered" evidence="1">
    <location>
        <begin position="40"/>
        <end position="91"/>
    </location>
</feature>
<gene>
    <name evidence="3" type="ORF">GMARGA_LOCUS40269</name>
</gene>
<feature type="non-terminal residue" evidence="3">
    <location>
        <position position="132"/>
    </location>
</feature>
<feature type="compositionally biased region" description="Basic and acidic residues" evidence="1">
    <location>
        <begin position="52"/>
        <end position="61"/>
    </location>
</feature>
<keyword evidence="2" id="KW-0812">Transmembrane</keyword>